<sequence length="103" mass="11525">MIHGWQRQWWSPGGPGMGTVPRESVEKSHRVQSCQRGHDTFGYRELCVEKLAQNGFSCVEAVAHSYSDTQGEERAQEAFPPGSRTPRQGRRSRTAPLASDIIL</sequence>
<protein>
    <submittedName>
        <fullName evidence="2">Uncharacterized protein</fullName>
    </submittedName>
</protein>
<reference evidence="2 3" key="1">
    <citation type="submission" date="2020-01" db="EMBL/GenBank/DDBJ databases">
        <title>Identification and distribution of gene clusters putatively required for synthesis of sphingolipid metabolism inhibitors in phylogenetically diverse species of the filamentous fungus Fusarium.</title>
        <authorList>
            <person name="Kim H.-S."/>
            <person name="Busman M."/>
            <person name="Brown D.W."/>
            <person name="Divon H."/>
            <person name="Uhlig S."/>
            <person name="Proctor R.H."/>
        </authorList>
    </citation>
    <scope>NUCLEOTIDE SEQUENCE [LARGE SCALE GENOMIC DNA]</scope>
    <source>
        <strain evidence="2 3">NRRL 20459</strain>
    </source>
</reference>
<feature type="region of interest" description="Disordered" evidence="1">
    <location>
        <begin position="1"/>
        <end position="23"/>
    </location>
</feature>
<evidence type="ECO:0000256" key="1">
    <source>
        <dbReference type="SAM" id="MobiDB-lite"/>
    </source>
</evidence>
<evidence type="ECO:0000313" key="3">
    <source>
        <dbReference type="Proteomes" id="UP000554235"/>
    </source>
</evidence>
<comment type="caution">
    <text evidence="2">The sequence shown here is derived from an EMBL/GenBank/DDBJ whole genome shotgun (WGS) entry which is preliminary data.</text>
</comment>
<keyword evidence="3" id="KW-1185">Reference proteome</keyword>
<gene>
    <name evidence="2" type="ORF">FALBO_17097</name>
</gene>
<organism evidence="2 3">
    <name type="scientific">Fusarium albosuccineum</name>
    <dbReference type="NCBI Taxonomy" id="1237068"/>
    <lineage>
        <taxon>Eukaryota</taxon>
        <taxon>Fungi</taxon>
        <taxon>Dikarya</taxon>
        <taxon>Ascomycota</taxon>
        <taxon>Pezizomycotina</taxon>
        <taxon>Sordariomycetes</taxon>
        <taxon>Hypocreomycetidae</taxon>
        <taxon>Hypocreales</taxon>
        <taxon>Nectriaceae</taxon>
        <taxon>Fusarium</taxon>
        <taxon>Fusarium decemcellulare species complex</taxon>
    </lineage>
</organism>
<evidence type="ECO:0000313" key="2">
    <source>
        <dbReference type="EMBL" id="KAF4446210.1"/>
    </source>
</evidence>
<proteinExistence type="predicted"/>
<dbReference type="AlphaFoldDB" id="A0A8H4K9K1"/>
<name>A0A8H4K9K1_9HYPO</name>
<feature type="region of interest" description="Disordered" evidence="1">
    <location>
        <begin position="67"/>
        <end position="103"/>
    </location>
</feature>
<dbReference type="EMBL" id="JAADYS010003557">
    <property type="protein sequence ID" value="KAF4446210.1"/>
    <property type="molecule type" value="Genomic_DNA"/>
</dbReference>
<dbReference type="Proteomes" id="UP000554235">
    <property type="component" value="Unassembled WGS sequence"/>
</dbReference>
<accession>A0A8H4K9K1</accession>